<feature type="domain" description="DnaK suppressor protein DksA N-terminal" evidence="6">
    <location>
        <begin position="23"/>
        <end position="93"/>
    </location>
</feature>
<dbReference type="PANTHER" id="PTHR33823">
    <property type="entry name" value="RNA POLYMERASE-BINDING TRANSCRIPTION FACTOR DKSA-RELATED"/>
    <property type="match status" value="1"/>
</dbReference>
<dbReference type="SUPFAM" id="SSF109635">
    <property type="entry name" value="DnaK suppressor protein DksA, alpha-hairpin domain"/>
    <property type="match status" value="1"/>
</dbReference>
<name>E1X558_HALMS</name>
<dbReference type="InterPro" id="IPR000962">
    <property type="entry name" value="Znf_DskA_TraR"/>
</dbReference>
<keyword evidence="2" id="KW-0863">Zinc-finger</keyword>
<reference evidence="8" key="1">
    <citation type="journal article" date="2013" name="ISME J.">
        <title>A small predatory core genome in the divergent marine Bacteriovorax marinus SJ and the terrestrial Bdellovibrio bacteriovorus.</title>
        <authorList>
            <person name="Crossman L.C."/>
            <person name="Chen H."/>
            <person name="Cerdeno-Tarraga A.M."/>
            <person name="Brooks K."/>
            <person name="Quail M.A."/>
            <person name="Pineiro S.A."/>
            <person name="Hobley L."/>
            <person name="Sockett R.E."/>
            <person name="Bentley S.D."/>
            <person name="Parkhill J."/>
            <person name="Williams H.N."/>
            <person name="Stine O.C."/>
        </authorList>
    </citation>
    <scope>NUCLEOTIDE SEQUENCE [LARGE SCALE GENOMIC DNA]</scope>
    <source>
        <strain evidence="8">ATCC BAA-682 / DSM 15412 / SJ</strain>
    </source>
</reference>
<keyword evidence="1" id="KW-0479">Metal-binding</keyword>
<evidence type="ECO:0000259" key="5">
    <source>
        <dbReference type="Pfam" id="PF01258"/>
    </source>
</evidence>
<protein>
    <submittedName>
        <fullName evidence="7">DnaK suppressor protein</fullName>
    </submittedName>
</protein>
<dbReference type="STRING" id="862908.BMS_0622"/>
<evidence type="ECO:0000256" key="2">
    <source>
        <dbReference type="ARBA" id="ARBA00022771"/>
    </source>
</evidence>
<proteinExistence type="predicted"/>
<dbReference type="InterPro" id="IPR037187">
    <property type="entry name" value="DnaK_N"/>
</dbReference>
<accession>E1X558</accession>
<evidence type="ECO:0000313" key="8">
    <source>
        <dbReference type="Proteomes" id="UP000008963"/>
    </source>
</evidence>
<dbReference type="GO" id="GO:0008270">
    <property type="term" value="F:zinc ion binding"/>
    <property type="evidence" value="ECO:0007669"/>
    <property type="project" value="UniProtKB-KW"/>
</dbReference>
<feature type="zinc finger region" description="dksA C4-type" evidence="4">
    <location>
        <begin position="101"/>
        <end position="125"/>
    </location>
</feature>
<evidence type="ECO:0000256" key="1">
    <source>
        <dbReference type="ARBA" id="ARBA00022723"/>
    </source>
</evidence>
<dbReference type="HOGENOM" id="CLU_043144_4_1_7"/>
<evidence type="ECO:0000259" key="6">
    <source>
        <dbReference type="Pfam" id="PF21157"/>
    </source>
</evidence>
<dbReference type="Pfam" id="PF01258">
    <property type="entry name" value="zf-dskA_traR"/>
    <property type="match status" value="1"/>
</dbReference>
<sequence length="140" mass="16071">MLNKCKIVVAKYSRRNSMGKVNLEHFKTILLKKRQEILNGGLLKSTEDLQISSDDLADEADLAQSVINQQVTFNMRQRELSKLRAIEEALERVEDGTYGFCDDCDEPIGKKRLENQPWTTLCITHAEEQEREQGRFGRVG</sequence>
<dbReference type="Proteomes" id="UP000008963">
    <property type="component" value="Chromosome"/>
</dbReference>
<evidence type="ECO:0000313" key="7">
    <source>
        <dbReference type="EMBL" id="CBW25529.1"/>
    </source>
</evidence>
<organism evidence="7 8">
    <name type="scientific">Halobacteriovorax marinus (strain ATCC BAA-682 / DSM 15412 / SJ)</name>
    <name type="common">Bacteriovorax marinus</name>
    <dbReference type="NCBI Taxonomy" id="862908"/>
    <lineage>
        <taxon>Bacteria</taxon>
        <taxon>Pseudomonadati</taxon>
        <taxon>Bdellovibrionota</taxon>
        <taxon>Bacteriovoracia</taxon>
        <taxon>Bacteriovoracales</taxon>
        <taxon>Halobacteriovoraceae</taxon>
        <taxon>Halobacteriovorax</taxon>
    </lineage>
</organism>
<dbReference type="Gene3D" id="1.20.120.910">
    <property type="entry name" value="DksA, coiled-coil domain"/>
    <property type="match status" value="1"/>
</dbReference>
<dbReference type="eggNOG" id="COG1734">
    <property type="taxonomic scope" value="Bacteria"/>
</dbReference>
<keyword evidence="8" id="KW-1185">Reference proteome</keyword>
<feature type="domain" description="Zinc finger DksA/TraR C4-type" evidence="5">
    <location>
        <begin position="96"/>
        <end position="130"/>
    </location>
</feature>
<dbReference type="AlphaFoldDB" id="E1X558"/>
<dbReference type="InterPro" id="IPR048489">
    <property type="entry name" value="DksA_N"/>
</dbReference>
<evidence type="ECO:0000256" key="4">
    <source>
        <dbReference type="PROSITE-ProRule" id="PRU00510"/>
    </source>
</evidence>
<gene>
    <name evidence="7" type="primary">dksA</name>
    <name evidence="7" type="ordered locus">BMS_0622</name>
</gene>
<dbReference type="PATRIC" id="fig|862908.3.peg.597"/>
<keyword evidence="3" id="KW-0862">Zinc</keyword>
<dbReference type="KEGG" id="bmx:BMS_0622"/>
<evidence type="ECO:0000256" key="3">
    <source>
        <dbReference type="ARBA" id="ARBA00022833"/>
    </source>
</evidence>
<dbReference type="EMBL" id="FQ312005">
    <property type="protein sequence ID" value="CBW25529.1"/>
    <property type="molecule type" value="Genomic_DNA"/>
</dbReference>
<dbReference type="SUPFAM" id="SSF57716">
    <property type="entry name" value="Glucocorticoid receptor-like (DNA-binding domain)"/>
    <property type="match status" value="1"/>
</dbReference>
<dbReference type="PROSITE" id="PS51128">
    <property type="entry name" value="ZF_DKSA_2"/>
    <property type="match status" value="1"/>
</dbReference>
<dbReference type="Pfam" id="PF21157">
    <property type="entry name" value="DksA_N"/>
    <property type="match status" value="1"/>
</dbReference>